<keyword evidence="2" id="KW-1185">Reference proteome</keyword>
<evidence type="ECO:0000313" key="1">
    <source>
        <dbReference type="EMBL" id="MDZ5761257.1"/>
    </source>
</evidence>
<dbReference type="Proteomes" id="UP001289135">
    <property type="component" value="Unassembled WGS sequence"/>
</dbReference>
<comment type="caution">
    <text evidence="1">The sequence shown here is derived from an EMBL/GenBank/DDBJ whole genome shotgun (WGS) entry which is preliminary data.</text>
</comment>
<dbReference type="EMBL" id="JARGYU010000002">
    <property type="protein sequence ID" value="MDZ5761257.1"/>
    <property type="molecule type" value="Genomic_DNA"/>
</dbReference>
<gene>
    <name evidence="1" type="ORF">Lyticum_00427</name>
</gene>
<proteinExistence type="predicted"/>
<sequence>MRNYNLDNKFHKNTHKTRCNINCNVIRKELIKEFTSLCYQAINDIKAMSNNKIIDYNTPIMQNISCTSQQDDVYRSYFVKGEYYHNDIQKKENDNNDYKYWMQGNGTPLGALIKIIPLLNSLFISDDKCYSDRKIIKNAKNLLKNSIKSKILDKKTNKELNEEEDNIIPLDISIVEDYLERYKKDLVFDNSGPLIHKNNGCFLSKKKEKDEKQ</sequence>
<dbReference type="RefSeq" id="WP_322498687.1">
    <property type="nucleotide sequence ID" value="NZ_JARGYU010000002.1"/>
</dbReference>
<organism evidence="1 2">
    <name type="scientific">Lyticum sinuosum</name>
    <dbReference type="NCBI Taxonomy" id="1332059"/>
    <lineage>
        <taxon>Bacteria</taxon>
        <taxon>Pseudomonadati</taxon>
        <taxon>Pseudomonadota</taxon>
        <taxon>Alphaproteobacteria</taxon>
        <taxon>Rickettsiales</taxon>
        <taxon>Lyticum</taxon>
    </lineage>
</organism>
<evidence type="ECO:0000313" key="2">
    <source>
        <dbReference type="Proteomes" id="UP001289135"/>
    </source>
</evidence>
<reference evidence="1" key="1">
    <citation type="submission" date="2023-02" db="EMBL/GenBank/DDBJ databases">
        <title>Host association and intracellularity evolved multiple times independently in the Rickettsiales.</title>
        <authorList>
            <person name="Castelli M."/>
            <person name="Nardi T."/>
            <person name="Gammuto L."/>
            <person name="Bellinzona G."/>
            <person name="Sabaneyeva E."/>
            <person name="Potekhin A."/>
            <person name="Serra V."/>
            <person name="Petroni G."/>
            <person name="Sassera D."/>
        </authorList>
    </citation>
    <scope>NUCLEOTIDE SEQUENCE</scope>
    <source>
        <strain evidence="1">USBL-36I1</strain>
    </source>
</reference>
<name>A0AAE4VL88_9RICK</name>
<dbReference type="AlphaFoldDB" id="A0AAE4VL88"/>
<accession>A0AAE4VL88</accession>
<protein>
    <submittedName>
        <fullName evidence="1">Uncharacterized protein</fullName>
    </submittedName>
</protein>